<feature type="transmembrane region" description="Helical" evidence="7">
    <location>
        <begin position="125"/>
        <end position="145"/>
    </location>
</feature>
<dbReference type="AlphaFoldDB" id="A0A3N4HXV7"/>
<evidence type="ECO:0000256" key="6">
    <source>
        <dbReference type="SAM" id="MobiDB-lite"/>
    </source>
</evidence>
<feature type="transmembrane region" description="Helical" evidence="7">
    <location>
        <begin position="237"/>
        <end position="262"/>
    </location>
</feature>
<sequence>MSLEIETQSEMWNLTAGNVHESNILLPGETIDYSDRGPWIIAIAATLTALSFIFVFLRLFTRCRVLNSTGKDDHCILLALILSVGNATCIILSVVKGDNGKHTWMIKDVEAMAAYNSKVAYAGSILQYICMGFLRASIVCFLLRLSPGRKLRVALRILLCAVISLAVTATFVTAFRCSNPARQWATNAHASEKKCLDPMITGYIIPGIGLLLNILIYTLPLPLMWKLDLPMRQRIGLIALFQLGALGIVGCILQLSYSAVFLRSADPFWDTGPVLIWLLIEIHMMMIGSSLPILKALWLHIFNPSPKQQDITELETNERPFAYNKDGSTGANSNPNLPTFSFPRPCPFSGRRGSKATQNGGTGLEDPPHLHEKQPQTLKDGRHISSIQTFDPDFFLPTPPSTPLPPADRDEEQRKKSHLTTVLEHTTNVDLDREIKSPTPFSFSATAPLNDFDGKRKSIIITTETELDEDRVKTAETSFSYGGTEPLPPAYGTEPLGSSDEDIRYEPTVPSPAHFQSLNGGFLSRNSTGFGLGRNGWGWGSRRADGQEGRDNE</sequence>
<feature type="compositionally biased region" description="Basic and acidic residues" evidence="6">
    <location>
        <begin position="366"/>
        <end position="383"/>
    </location>
</feature>
<keyword evidence="2 7" id="KW-0812">Transmembrane</keyword>
<feature type="transmembrane region" description="Helical" evidence="7">
    <location>
        <begin position="73"/>
        <end position="95"/>
    </location>
</feature>
<feature type="region of interest" description="Disordered" evidence="6">
    <location>
        <begin position="534"/>
        <end position="553"/>
    </location>
</feature>
<feature type="domain" description="Rhodopsin" evidence="8">
    <location>
        <begin position="57"/>
        <end position="298"/>
    </location>
</feature>
<organism evidence="9 10">
    <name type="scientific">Ascobolus immersus RN42</name>
    <dbReference type="NCBI Taxonomy" id="1160509"/>
    <lineage>
        <taxon>Eukaryota</taxon>
        <taxon>Fungi</taxon>
        <taxon>Dikarya</taxon>
        <taxon>Ascomycota</taxon>
        <taxon>Pezizomycotina</taxon>
        <taxon>Pezizomycetes</taxon>
        <taxon>Pezizales</taxon>
        <taxon>Ascobolaceae</taxon>
        <taxon>Ascobolus</taxon>
    </lineage>
</organism>
<evidence type="ECO:0000256" key="7">
    <source>
        <dbReference type="SAM" id="Phobius"/>
    </source>
</evidence>
<evidence type="ECO:0000256" key="5">
    <source>
        <dbReference type="ARBA" id="ARBA00038359"/>
    </source>
</evidence>
<evidence type="ECO:0000313" key="10">
    <source>
        <dbReference type="Proteomes" id="UP000275078"/>
    </source>
</evidence>
<evidence type="ECO:0000256" key="1">
    <source>
        <dbReference type="ARBA" id="ARBA00004141"/>
    </source>
</evidence>
<evidence type="ECO:0000256" key="4">
    <source>
        <dbReference type="ARBA" id="ARBA00023136"/>
    </source>
</evidence>
<dbReference type="PANTHER" id="PTHR33048">
    <property type="entry name" value="PTH11-LIKE INTEGRAL MEMBRANE PROTEIN (AFU_ORTHOLOGUE AFUA_5G11245)"/>
    <property type="match status" value="1"/>
</dbReference>
<keyword evidence="3 7" id="KW-1133">Transmembrane helix</keyword>
<dbReference type="InterPro" id="IPR052337">
    <property type="entry name" value="SAT4-like"/>
</dbReference>
<feature type="transmembrane region" description="Helical" evidence="7">
    <location>
        <begin position="274"/>
        <end position="298"/>
    </location>
</feature>
<dbReference type="OrthoDB" id="3923077at2759"/>
<feature type="compositionally biased region" description="Basic and acidic residues" evidence="6">
    <location>
        <begin position="542"/>
        <end position="553"/>
    </location>
</feature>
<proteinExistence type="inferred from homology"/>
<name>A0A3N4HXV7_ASCIM</name>
<feature type="compositionally biased region" description="Pro residues" evidence="6">
    <location>
        <begin position="397"/>
        <end position="406"/>
    </location>
</feature>
<protein>
    <recommendedName>
        <fullName evidence="8">Rhodopsin domain-containing protein</fullName>
    </recommendedName>
</protein>
<feature type="transmembrane region" description="Helical" evidence="7">
    <location>
        <begin position="157"/>
        <end position="175"/>
    </location>
</feature>
<keyword evidence="4 7" id="KW-0472">Membrane</keyword>
<feature type="transmembrane region" description="Helical" evidence="7">
    <location>
        <begin position="203"/>
        <end position="225"/>
    </location>
</feature>
<dbReference type="Proteomes" id="UP000275078">
    <property type="component" value="Unassembled WGS sequence"/>
</dbReference>
<reference evidence="9 10" key="1">
    <citation type="journal article" date="2018" name="Nat. Ecol. Evol.">
        <title>Pezizomycetes genomes reveal the molecular basis of ectomycorrhizal truffle lifestyle.</title>
        <authorList>
            <person name="Murat C."/>
            <person name="Payen T."/>
            <person name="Noel B."/>
            <person name="Kuo A."/>
            <person name="Morin E."/>
            <person name="Chen J."/>
            <person name="Kohler A."/>
            <person name="Krizsan K."/>
            <person name="Balestrini R."/>
            <person name="Da Silva C."/>
            <person name="Montanini B."/>
            <person name="Hainaut M."/>
            <person name="Levati E."/>
            <person name="Barry K.W."/>
            <person name="Belfiori B."/>
            <person name="Cichocki N."/>
            <person name="Clum A."/>
            <person name="Dockter R.B."/>
            <person name="Fauchery L."/>
            <person name="Guy J."/>
            <person name="Iotti M."/>
            <person name="Le Tacon F."/>
            <person name="Lindquist E.A."/>
            <person name="Lipzen A."/>
            <person name="Malagnac F."/>
            <person name="Mello A."/>
            <person name="Molinier V."/>
            <person name="Miyauchi S."/>
            <person name="Poulain J."/>
            <person name="Riccioni C."/>
            <person name="Rubini A."/>
            <person name="Sitrit Y."/>
            <person name="Splivallo R."/>
            <person name="Traeger S."/>
            <person name="Wang M."/>
            <person name="Zifcakova L."/>
            <person name="Wipf D."/>
            <person name="Zambonelli A."/>
            <person name="Paolocci F."/>
            <person name="Nowrousian M."/>
            <person name="Ottonello S."/>
            <person name="Baldrian P."/>
            <person name="Spatafora J.W."/>
            <person name="Henrissat B."/>
            <person name="Nagy L.G."/>
            <person name="Aury J.M."/>
            <person name="Wincker P."/>
            <person name="Grigoriev I.V."/>
            <person name="Bonfante P."/>
            <person name="Martin F.M."/>
        </authorList>
    </citation>
    <scope>NUCLEOTIDE SEQUENCE [LARGE SCALE GENOMIC DNA]</scope>
    <source>
        <strain evidence="9 10">RN42</strain>
    </source>
</reference>
<comment type="similarity">
    <text evidence="5">Belongs to the SAT4 family.</text>
</comment>
<feature type="compositionally biased region" description="Polar residues" evidence="6">
    <location>
        <begin position="326"/>
        <end position="339"/>
    </location>
</feature>
<accession>A0A3N4HXV7</accession>
<gene>
    <name evidence="9" type="ORF">BJ508DRAFT_378162</name>
</gene>
<dbReference type="InterPro" id="IPR049326">
    <property type="entry name" value="Rhodopsin_dom_fungi"/>
</dbReference>
<evidence type="ECO:0000256" key="2">
    <source>
        <dbReference type="ARBA" id="ARBA00022692"/>
    </source>
</evidence>
<evidence type="ECO:0000259" key="8">
    <source>
        <dbReference type="Pfam" id="PF20684"/>
    </source>
</evidence>
<feature type="region of interest" description="Disordered" evidence="6">
    <location>
        <begin position="321"/>
        <end position="419"/>
    </location>
</feature>
<dbReference type="GO" id="GO:0016020">
    <property type="term" value="C:membrane"/>
    <property type="evidence" value="ECO:0007669"/>
    <property type="project" value="UniProtKB-SubCell"/>
</dbReference>
<dbReference type="PANTHER" id="PTHR33048:SF47">
    <property type="entry name" value="INTEGRAL MEMBRANE PROTEIN-RELATED"/>
    <property type="match status" value="1"/>
</dbReference>
<keyword evidence="10" id="KW-1185">Reference proteome</keyword>
<dbReference type="STRING" id="1160509.A0A3N4HXV7"/>
<evidence type="ECO:0000313" key="9">
    <source>
        <dbReference type="EMBL" id="RPA78682.1"/>
    </source>
</evidence>
<dbReference type="Pfam" id="PF20684">
    <property type="entry name" value="Fung_rhodopsin"/>
    <property type="match status" value="1"/>
</dbReference>
<evidence type="ECO:0000256" key="3">
    <source>
        <dbReference type="ARBA" id="ARBA00022989"/>
    </source>
</evidence>
<feature type="transmembrane region" description="Helical" evidence="7">
    <location>
        <begin position="39"/>
        <end position="61"/>
    </location>
</feature>
<dbReference type="EMBL" id="ML119708">
    <property type="protein sequence ID" value="RPA78682.1"/>
    <property type="molecule type" value="Genomic_DNA"/>
</dbReference>
<comment type="subcellular location">
    <subcellularLocation>
        <location evidence="1">Membrane</location>
        <topology evidence="1">Multi-pass membrane protein</topology>
    </subcellularLocation>
</comment>